<dbReference type="KEGG" id="hfe:HFELIS_12970"/>
<dbReference type="Proteomes" id="UP000007934">
    <property type="component" value="Chromosome"/>
</dbReference>
<dbReference type="EMBL" id="FQ670179">
    <property type="protein sequence ID" value="CBY83381.1"/>
    <property type="molecule type" value="Genomic_DNA"/>
</dbReference>
<keyword evidence="4" id="KW-1185">Reference proteome</keyword>
<feature type="compositionally biased region" description="Basic and acidic residues" evidence="1">
    <location>
        <begin position="91"/>
        <end position="107"/>
    </location>
</feature>
<feature type="compositionally biased region" description="Basic and acidic residues" evidence="1">
    <location>
        <begin position="140"/>
        <end position="205"/>
    </location>
</feature>
<keyword evidence="2" id="KW-1133">Transmembrane helix</keyword>
<dbReference type="AlphaFoldDB" id="E7A9R1"/>
<dbReference type="GeneID" id="36133870"/>
<dbReference type="HOGENOM" id="CLU_952399_0_0_7"/>
<dbReference type="SUPFAM" id="SSF110997">
    <property type="entry name" value="Sporulation related repeat"/>
    <property type="match status" value="1"/>
</dbReference>
<evidence type="ECO:0000313" key="4">
    <source>
        <dbReference type="Proteomes" id="UP000007934"/>
    </source>
</evidence>
<keyword evidence="2" id="KW-0472">Membrane</keyword>
<evidence type="ECO:0000256" key="2">
    <source>
        <dbReference type="SAM" id="Phobius"/>
    </source>
</evidence>
<feature type="transmembrane region" description="Helical" evidence="2">
    <location>
        <begin position="33"/>
        <end position="52"/>
    </location>
</feature>
<sequence>MDNSESNQDFNINKRQFDEAIEEHEKGSKLKKILLGGAVSLIILGVVLVVFYKSTREPSKNPPLTHDLGLQKADPNTFNQSNFESLTLDSSPKKEEDKFDQIVKDIQAKQAQKMPETPVMLPASPLDKPTPPPAPPTPKAETHPKTAPKRTEHKEVKTANHEKRVSHAHEKTKHEKEKHEKHEKVAHKTPEKHPVKPPHKTEAKPVVKKAPPAPKEAPKVAKAEAKIPPPPPSKKQEMPIDHVKPEKVSKPEIKPVNAVPKGFYLQVGVFSKIPNVKFMEAFMKYPHQIQDLSNGQKRYLIGPYGTKSQADAKMEEIKNNISKPVHMEVK</sequence>
<reference evidence="3 4" key="1">
    <citation type="journal article" date="2011" name="Genome Biol. Evol.">
        <title>Comparative whole genome sequence analysis of the carcinogenic bacterial model pathogen Helicobacter felis.</title>
        <authorList>
            <person name="Arnold I.C."/>
            <person name="Zigova Z."/>
            <person name="Holden M."/>
            <person name="Lawley T.D."/>
            <person name="Rad R."/>
            <person name="Dougan G."/>
            <person name="Falkow S."/>
            <person name="Bentley S.D."/>
            <person name="Muller A."/>
        </authorList>
    </citation>
    <scope>NUCLEOTIDE SEQUENCE [LARGE SCALE GENOMIC DNA]</scope>
    <source>
        <strain evidence="4">ATCC 49179 / CCUG 28539 / NCTC 12436 / CS1</strain>
    </source>
</reference>
<dbReference type="RefSeq" id="WP_013469745.1">
    <property type="nucleotide sequence ID" value="NC_014810.2"/>
</dbReference>
<evidence type="ECO:0000256" key="1">
    <source>
        <dbReference type="SAM" id="MobiDB-lite"/>
    </source>
</evidence>
<feature type="region of interest" description="Disordered" evidence="1">
    <location>
        <begin position="58"/>
        <end position="240"/>
    </location>
</feature>
<keyword evidence="2" id="KW-0812">Transmembrane</keyword>
<feature type="compositionally biased region" description="Pro residues" evidence="1">
    <location>
        <begin position="128"/>
        <end position="138"/>
    </location>
</feature>
<dbReference type="STRING" id="936155.HFELIS_12970"/>
<dbReference type="GO" id="GO:0042834">
    <property type="term" value="F:peptidoglycan binding"/>
    <property type="evidence" value="ECO:0007669"/>
    <property type="project" value="InterPro"/>
</dbReference>
<gene>
    <name evidence="3" type="ordered locus">Hfelis_12970</name>
</gene>
<name>E7A9R1_HELFC</name>
<dbReference type="InterPro" id="IPR036680">
    <property type="entry name" value="SPOR-like_sf"/>
</dbReference>
<proteinExistence type="predicted"/>
<protein>
    <submittedName>
        <fullName evidence="3">Inner membrane protein</fullName>
    </submittedName>
</protein>
<evidence type="ECO:0000313" key="3">
    <source>
        <dbReference type="EMBL" id="CBY83381.1"/>
    </source>
</evidence>
<feature type="compositionally biased region" description="Polar residues" evidence="1">
    <location>
        <begin position="74"/>
        <end position="90"/>
    </location>
</feature>
<organism evidence="3 4">
    <name type="scientific">Helicobacter felis (strain ATCC 49179 / CCUG 28539 / NCTC 12436 / CS1)</name>
    <dbReference type="NCBI Taxonomy" id="936155"/>
    <lineage>
        <taxon>Bacteria</taxon>
        <taxon>Pseudomonadati</taxon>
        <taxon>Campylobacterota</taxon>
        <taxon>Epsilonproteobacteria</taxon>
        <taxon>Campylobacterales</taxon>
        <taxon>Helicobacteraceae</taxon>
        <taxon>Helicobacter</taxon>
    </lineage>
</organism>
<accession>E7A9R1</accession>
<dbReference type="OrthoDB" id="5372972at2"/>
<feature type="compositionally biased region" description="Basic and acidic residues" evidence="1">
    <location>
        <begin position="216"/>
        <end position="225"/>
    </location>
</feature>